<dbReference type="EMBL" id="CP087880">
    <property type="protein sequence ID" value="UGS42649.1"/>
    <property type="molecule type" value="Genomic_DNA"/>
</dbReference>
<keyword evidence="2" id="KW-1185">Reference proteome</keyword>
<sequence>MHYRNLLLPSRGVNLAVLLLPLIAPTAFAEKLNYQQQGEVTLYVTEAKSPEILSRITDVDFPKLQRIRDLSQSEESTALTTINTDTRACRESFSGVISSCNNHYAWLTDGKQILWAGKKMDNPDVASFRAFGRFAADKDSLWFDGKRTDTNHDFKLVDMATLTETDVEDLLKDKRNLYYEGRWIGHAEGFRVLGQKSWSSNDTREANPLRTRRGVDFIVHTAEHIFVNGKPIAADTRTFKIVRWLPGTLLIYRDKHGEHHYPIGNEEQDCSVIFDIQSRQVTWRRRPVSEYKNCQVETLTGVDPEHFYRVKASMASSPGWFWQVKASAAQDQQLTTIALDDPQLVIDKRINGGKHHGYFIAHDALWEVATFSRLTVMGKKLPYYGYIYAHDDRYVYAFEPGDQLFRYLLPAPGSVNPDDDATRKKMDAIEEQYDPINKQWQPAQRNQG</sequence>
<evidence type="ECO:0000313" key="1">
    <source>
        <dbReference type="EMBL" id="UGS42649.1"/>
    </source>
</evidence>
<accession>A0ABY3S960</accession>
<gene>
    <name evidence="1" type="ORF">G163CM_33980</name>
</gene>
<organism evidence="1 2">
    <name type="scientific">Pseudocitrobacter corydidari</name>
    <dbReference type="NCBI Taxonomy" id="2891570"/>
    <lineage>
        <taxon>Bacteria</taxon>
        <taxon>Pseudomonadati</taxon>
        <taxon>Pseudomonadota</taxon>
        <taxon>Gammaproteobacteria</taxon>
        <taxon>Enterobacterales</taxon>
        <taxon>Enterobacteriaceae</taxon>
        <taxon>Pseudocitrobacter</taxon>
    </lineage>
</organism>
<dbReference type="RefSeq" id="WP_231825710.1">
    <property type="nucleotide sequence ID" value="NZ_CP087880.1"/>
</dbReference>
<name>A0ABY3S960_9ENTR</name>
<evidence type="ECO:0000313" key="2">
    <source>
        <dbReference type="Proteomes" id="UP001199659"/>
    </source>
</evidence>
<dbReference type="Proteomes" id="UP001199659">
    <property type="component" value="Chromosome"/>
</dbReference>
<protein>
    <recommendedName>
        <fullName evidence="3">DKNYY family protein</fullName>
    </recommendedName>
</protein>
<evidence type="ECO:0008006" key="3">
    <source>
        <dbReference type="Google" id="ProtNLM"/>
    </source>
</evidence>
<proteinExistence type="predicted"/>
<reference evidence="1 2" key="1">
    <citation type="journal article" date="2022" name="Int. J. Syst. Evol. Microbiol.">
        <title>Pseudocitrobacter corydidari sp. nov., isolated from the Asian emerald cockroach Corydidarum magnifica.</title>
        <authorList>
            <person name="Guzman J."/>
            <person name="Poehlein A."/>
            <person name="Glaeser S.P."/>
            <person name="Schwengers O."/>
            <person name="Blom J."/>
            <person name="Hollensteiner J."/>
            <person name="Kampfer P."/>
            <person name="Vilcinskas A."/>
        </authorList>
    </citation>
    <scope>NUCLEOTIDE SEQUENCE [LARGE SCALE GENOMIC DNA]</scope>
    <source>
        <strain evidence="1">G163CM</strain>
    </source>
</reference>